<sequence>MVECRMGAPKTPKQQDQALGKGIVHPMKKSTSQWQIKHNAAGPSGVSKEHHPEPIIVQSMEETQHQGQANVEILTNNVEIDVNPVEQPLASQPLNAVTTPSTNQEI</sequence>
<protein>
    <submittedName>
        <fullName evidence="2">Uncharacterized protein</fullName>
    </submittedName>
</protein>
<organism evidence="2 3">
    <name type="scientific">Cinchona calisaya</name>
    <dbReference type="NCBI Taxonomy" id="153742"/>
    <lineage>
        <taxon>Eukaryota</taxon>
        <taxon>Viridiplantae</taxon>
        <taxon>Streptophyta</taxon>
        <taxon>Embryophyta</taxon>
        <taxon>Tracheophyta</taxon>
        <taxon>Spermatophyta</taxon>
        <taxon>Magnoliopsida</taxon>
        <taxon>eudicotyledons</taxon>
        <taxon>Gunneridae</taxon>
        <taxon>Pentapetalae</taxon>
        <taxon>asterids</taxon>
        <taxon>lamiids</taxon>
        <taxon>Gentianales</taxon>
        <taxon>Rubiaceae</taxon>
        <taxon>Cinchonoideae</taxon>
        <taxon>Cinchoneae</taxon>
        <taxon>Cinchona</taxon>
    </lineage>
</organism>
<evidence type="ECO:0000313" key="3">
    <source>
        <dbReference type="Proteomes" id="UP001630127"/>
    </source>
</evidence>
<dbReference type="EMBL" id="JBJUIK010000001">
    <property type="protein sequence ID" value="KAL3537705.1"/>
    <property type="molecule type" value="Genomic_DNA"/>
</dbReference>
<name>A0ABD3B2E1_9GENT</name>
<dbReference type="Proteomes" id="UP001630127">
    <property type="component" value="Unassembled WGS sequence"/>
</dbReference>
<evidence type="ECO:0000313" key="2">
    <source>
        <dbReference type="EMBL" id="KAL3537705.1"/>
    </source>
</evidence>
<keyword evidence="3" id="KW-1185">Reference proteome</keyword>
<gene>
    <name evidence="2" type="ORF">ACH5RR_001071</name>
</gene>
<dbReference type="AlphaFoldDB" id="A0ABD3B2E1"/>
<feature type="region of interest" description="Disordered" evidence="1">
    <location>
        <begin position="1"/>
        <end position="20"/>
    </location>
</feature>
<feature type="region of interest" description="Disordered" evidence="1">
    <location>
        <begin position="28"/>
        <end position="52"/>
    </location>
</feature>
<accession>A0ABD3B2E1</accession>
<comment type="caution">
    <text evidence="2">The sequence shown here is derived from an EMBL/GenBank/DDBJ whole genome shotgun (WGS) entry which is preliminary data.</text>
</comment>
<reference evidence="2 3" key="1">
    <citation type="submission" date="2024-11" db="EMBL/GenBank/DDBJ databases">
        <title>A near-complete genome assembly of Cinchona calisaya.</title>
        <authorList>
            <person name="Lian D.C."/>
            <person name="Zhao X.W."/>
            <person name="Wei L."/>
        </authorList>
    </citation>
    <scope>NUCLEOTIDE SEQUENCE [LARGE SCALE GENOMIC DNA]</scope>
    <source>
        <tissue evidence="2">Nenye</tissue>
    </source>
</reference>
<evidence type="ECO:0000256" key="1">
    <source>
        <dbReference type="SAM" id="MobiDB-lite"/>
    </source>
</evidence>
<proteinExistence type="predicted"/>